<keyword evidence="1" id="KW-0547">Nucleotide-binding</keyword>
<dbReference type="EMBL" id="JAWDIE010000005">
    <property type="protein sequence ID" value="MEJ7137661.1"/>
    <property type="molecule type" value="Genomic_DNA"/>
</dbReference>
<evidence type="ECO:0000313" key="2">
    <source>
        <dbReference type="Proteomes" id="UP001364695"/>
    </source>
</evidence>
<accession>A0ACC6P0C7</accession>
<name>A0ACC6P0C7_9BURK</name>
<proteinExistence type="predicted"/>
<gene>
    <name evidence="1" type="ORF">RV045_04340</name>
</gene>
<dbReference type="Proteomes" id="UP001364695">
    <property type="component" value="Unassembled WGS sequence"/>
</dbReference>
<keyword evidence="1" id="KW-0067">ATP-binding</keyword>
<comment type="caution">
    <text evidence="1">The sequence shown here is derived from an EMBL/GenBank/DDBJ whole genome shotgun (WGS) entry which is preliminary data.</text>
</comment>
<sequence length="405" mass="43903">MIGTSPGWEWLLLGALMLLCALMGCLLALWWMQRSNSTPLSIHVSNSNIQPASTPAPSSGPVFVSAGLPATATLPEAVAPASPSAPADMPQQLSLGMAQQLVTPLQVALTPLLTHALDEALQQHMDERLNRLVRDLHESAQTGLQRDPEGSADTAALERLSQVHAQLAEQEQLTFSVSHDLRAPIRVVEGFARILKEDYGHALDRIGLDHIDRILGASARMNGMIDAVLTLARLSSQPLQQQPVNLSQLARYVIDDLQRASPQRQAQIDIAPDLMCHGDPTLLRVLLENLLGNAWKYSARQAHTHIVFDVSERRGGDPIYRISDNGAGFDMRFADRLFGVFQRLHSASDFQGTGVGLASVRRIVRRHGGDIWAESTPGEGARFYFTLAATASALPQSPAAPSAPD</sequence>
<keyword evidence="2" id="KW-1185">Reference proteome</keyword>
<reference evidence="1" key="1">
    <citation type="submission" date="2023-10" db="EMBL/GenBank/DDBJ databases">
        <title>Amphibacter perezi, gen. nov., sp. nov. a novel taxa of the family Comamonadaceae, class Betaproteobacteria isolated from the skin microbiota of Pelophylax perezi from different populations.</title>
        <authorList>
            <person name="Costa S."/>
            <person name="Proenca D.N."/>
            <person name="Lopes I."/>
            <person name="Morais P.V."/>
        </authorList>
    </citation>
    <scope>NUCLEOTIDE SEQUENCE</scope>
    <source>
        <strain evidence="1">SL12-8</strain>
    </source>
</reference>
<organism evidence="1 2">
    <name type="scientific">Amphibiibacter pelophylacis</name>
    <dbReference type="NCBI Taxonomy" id="1799477"/>
    <lineage>
        <taxon>Bacteria</taxon>
        <taxon>Pseudomonadati</taxon>
        <taxon>Pseudomonadota</taxon>
        <taxon>Betaproteobacteria</taxon>
        <taxon>Burkholderiales</taxon>
        <taxon>Sphaerotilaceae</taxon>
        <taxon>Amphibiibacter</taxon>
    </lineage>
</organism>
<protein>
    <submittedName>
        <fullName evidence="1">ATP-binding protein</fullName>
    </submittedName>
</protein>
<evidence type="ECO:0000313" key="1">
    <source>
        <dbReference type="EMBL" id="MEJ7137661.1"/>
    </source>
</evidence>